<dbReference type="CDD" id="cd01837">
    <property type="entry name" value="SGNH_plant_lipase_like"/>
    <property type="match status" value="1"/>
</dbReference>
<name>A0A1S2XLA9_CICAR</name>
<dbReference type="AlphaFoldDB" id="A0A1S2XLA9"/>
<dbReference type="RefSeq" id="XP_004491083.1">
    <property type="nucleotide sequence ID" value="XM_004491026.3"/>
</dbReference>
<dbReference type="InterPro" id="IPR001087">
    <property type="entry name" value="GDSL"/>
</dbReference>
<dbReference type="PANTHER" id="PTHR45642">
    <property type="entry name" value="GDSL ESTERASE/LIPASE EXL3"/>
    <property type="match status" value="1"/>
</dbReference>
<dbReference type="InterPro" id="IPR035669">
    <property type="entry name" value="SGNH_plant_lipase-like"/>
</dbReference>
<dbReference type="GeneID" id="101507988"/>
<reference evidence="4" key="2">
    <citation type="submission" date="2025-08" db="UniProtKB">
        <authorList>
            <consortium name="RefSeq"/>
        </authorList>
    </citation>
    <scope>IDENTIFICATION</scope>
    <source>
        <tissue evidence="4">Etiolated seedlings</tissue>
    </source>
</reference>
<dbReference type="Gene3D" id="3.40.50.1110">
    <property type="entry name" value="SGNH hydrolase"/>
    <property type="match status" value="1"/>
</dbReference>
<dbReference type="InterPro" id="IPR050592">
    <property type="entry name" value="GDSL_lipolytic_enzyme"/>
</dbReference>
<feature type="signal peptide" evidence="2">
    <location>
        <begin position="1"/>
        <end position="29"/>
    </location>
</feature>
<sequence length="356" mass="40106">MEWKMLKLLTLWSLHILCLILLHMKKANAEVPAIIVFGDSSVDAGNNNYIPTVARSNFQPYGRDFYGGQATGRFCNGRIPTDFISEDFGIKKYVPAYLDPKYNISDFATGVSFASAATGYDNATSDVLSVIPLWRQLEYYKDYQKNLSAYLGETKAKDTISKSIHLMSLGTNDFLENYYTMPGRASQYTPQQYQIFLASIAENFIRKLYDLGARKISLGGLPPMGCLPLERTTNIMGQNGCVSNYNNIALEFNDRLKNLTTKLNQELPGMRLAFSNPYYIMLLIIKKPDLYGFESASVACCATGMFEMGYACSRGRMFSCTDASKYVFWDSFHPTEKTNSIVAKYVMDNVLAQFLE</sequence>
<dbReference type="SUPFAM" id="SSF52266">
    <property type="entry name" value="SGNH hydrolase"/>
    <property type="match status" value="1"/>
</dbReference>
<accession>A0A1S2XLA9</accession>
<evidence type="ECO:0000313" key="4">
    <source>
        <dbReference type="RefSeq" id="XP_004491083.1"/>
    </source>
</evidence>
<gene>
    <name evidence="4" type="primary">LOC101507988</name>
</gene>
<feature type="chain" id="PRO_5010338825" evidence="2">
    <location>
        <begin position="30"/>
        <end position="356"/>
    </location>
</feature>
<evidence type="ECO:0000313" key="3">
    <source>
        <dbReference type="Proteomes" id="UP000087171"/>
    </source>
</evidence>
<dbReference type="GO" id="GO:0016788">
    <property type="term" value="F:hydrolase activity, acting on ester bonds"/>
    <property type="evidence" value="ECO:0007669"/>
    <property type="project" value="InterPro"/>
</dbReference>
<keyword evidence="3" id="KW-1185">Reference proteome</keyword>
<dbReference type="PANTHER" id="PTHR45642:SF32">
    <property type="entry name" value="GDSL-LIKE LIPASE_ACYLHYDROLASE"/>
    <property type="match status" value="1"/>
</dbReference>
<evidence type="ECO:0000256" key="1">
    <source>
        <dbReference type="ARBA" id="ARBA00008668"/>
    </source>
</evidence>
<comment type="similarity">
    <text evidence="1">Belongs to the 'GDSL' lipolytic enzyme family.</text>
</comment>
<evidence type="ECO:0000256" key="2">
    <source>
        <dbReference type="SAM" id="SignalP"/>
    </source>
</evidence>
<protein>
    <submittedName>
        <fullName evidence="4">GDSL esterase/lipase At2g04570-like</fullName>
    </submittedName>
</protein>
<dbReference type="KEGG" id="cam:101507988"/>
<organism evidence="3 4">
    <name type="scientific">Cicer arietinum</name>
    <name type="common">Chickpea</name>
    <name type="synonym">Garbanzo</name>
    <dbReference type="NCBI Taxonomy" id="3827"/>
    <lineage>
        <taxon>Eukaryota</taxon>
        <taxon>Viridiplantae</taxon>
        <taxon>Streptophyta</taxon>
        <taxon>Embryophyta</taxon>
        <taxon>Tracheophyta</taxon>
        <taxon>Spermatophyta</taxon>
        <taxon>Magnoliopsida</taxon>
        <taxon>eudicotyledons</taxon>
        <taxon>Gunneridae</taxon>
        <taxon>Pentapetalae</taxon>
        <taxon>rosids</taxon>
        <taxon>fabids</taxon>
        <taxon>Fabales</taxon>
        <taxon>Fabaceae</taxon>
        <taxon>Papilionoideae</taxon>
        <taxon>50 kb inversion clade</taxon>
        <taxon>NPAAA clade</taxon>
        <taxon>Hologalegina</taxon>
        <taxon>IRL clade</taxon>
        <taxon>Cicereae</taxon>
        <taxon>Cicer</taxon>
    </lineage>
</organism>
<keyword evidence="2" id="KW-0732">Signal</keyword>
<reference evidence="3" key="1">
    <citation type="journal article" date="2013" name="Nat. Biotechnol.">
        <title>Draft genome sequence of chickpea (Cicer arietinum) provides a resource for trait improvement.</title>
        <authorList>
            <person name="Varshney R.K."/>
            <person name="Song C."/>
            <person name="Saxena R.K."/>
            <person name="Azam S."/>
            <person name="Yu S."/>
            <person name="Sharpe A.G."/>
            <person name="Cannon S."/>
            <person name="Baek J."/>
            <person name="Rosen B.D."/>
            <person name="Tar'an B."/>
            <person name="Millan T."/>
            <person name="Zhang X."/>
            <person name="Ramsay L.D."/>
            <person name="Iwata A."/>
            <person name="Wang Y."/>
            <person name="Nelson W."/>
            <person name="Farmer A.D."/>
            <person name="Gaur P.M."/>
            <person name="Soderlund C."/>
            <person name="Penmetsa R.V."/>
            <person name="Xu C."/>
            <person name="Bharti A.K."/>
            <person name="He W."/>
            <person name="Winter P."/>
            <person name="Zhao S."/>
            <person name="Hane J.K."/>
            <person name="Carrasquilla-Garcia N."/>
            <person name="Condie J.A."/>
            <person name="Upadhyaya H.D."/>
            <person name="Luo M.C."/>
            <person name="Thudi M."/>
            <person name="Gowda C.L."/>
            <person name="Singh N.P."/>
            <person name="Lichtenzveig J."/>
            <person name="Gali K.K."/>
            <person name="Rubio J."/>
            <person name="Nadarajan N."/>
            <person name="Dolezel J."/>
            <person name="Bansal K.C."/>
            <person name="Xu X."/>
            <person name="Edwards D."/>
            <person name="Zhang G."/>
            <person name="Kahl G."/>
            <person name="Gil J."/>
            <person name="Singh K.B."/>
            <person name="Datta S.K."/>
            <person name="Jackson S.A."/>
            <person name="Wang J."/>
            <person name="Cook D.R."/>
        </authorList>
    </citation>
    <scope>NUCLEOTIDE SEQUENCE [LARGE SCALE GENOMIC DNA]</scope>
    <source>
        <strain evidence="3">cv. CDC Frontier</strain>
    </source>
</reference>
<proteinExistence type="inferred from homology"/>
<dbReference type="FunFam" id="3.40.50.1110:FF:000003">
    <property type="entry name" value="GDSL esterase/lipase APG"/>
    <property type="match status" value="1"/>
</dbReference>
<dbReference type="Proteomes" id="UP000087171">
    <property type="component" value="Chromosome Ca2"/>
</dbReference>
<dbReference type="eggNOG" id="ENOG502QQ8I">
    <property type="taxonomic scope" value="Eukaryota"/>
</dbReference>
<dbReference type="OrthoDB" id="1600564at2759"/>
<dbReference type="Pfam" id="PF00657">
    <property type="entry name" value="Lipase_GDSL"/>
    <property type="match status" value="1"/>
</dbReference>
<dbReference type="PaxDb" id="3827-XP_004491083.1"/>
<dbReference type="InterPro" id="IPR036514">
    <property type="entry name" value="SGNH_hydro_sf"/>
</dbReference>